<organism evidence="2">
    <name type="scientific">freshwater metagenome</name>
    <dbReference type="NCBI Taxonomy" id="449393"/>
    <lineage>
        <taxon>unclassified sequences</taxon>
        <taxon>metagenomes</taxon>
        <taxon>ecological metagenomes</taxon>
    </lineage>
</organism>
<evidence type="ECO:0000313" key="2">
    <source>
        <dbReference type="EMBL" id="CAB4661860.1"/>
    </source>
</evidence>
<dbReference type="AlphaFoldDB" id="A0A6J6LJ04"/>
<sequence length="48" mass="5034">MDFGYLDAGTGSVVISAVAGLFAAGFVAVKVGFGRFRSKFKTKDSDKN</sequence>
<dbReference type="EMBL" id="CAFAAH010000230">
    <property type="protein sequence ID" value="CAB4806979.1"/>
    <property type="molecule type" value="Genomic_DNA"/>
</dbReference>
<keyword evidence="1" id="KW-1133">Transmembrane helix</keyword>
<name>A0A6J6LJ04_9ZZZZ</name>
<keyword evidence="1" id="KW-0472">Membrane</keyword>
<accession>A0A6J6LJ04</accession>
<gene>
    <name evidence="2" type="ORF">UFOPK2242_01020</name>
    <name evidence="3" type="ORF">UFOPK2996_01385</name>
</gene>
<reference evidence="2" key="1">
    <citation type="submission" date="2020-05" db="EMBL/GenBank/DDBJ databases">
        <authorList>
            <person name="Chiriac C."/>
            <person name="Salcher M."/>
            <person name="Ghai R."/>
            <person name="Kavagutti S V."/>
        </authorList>
    </citation>
    <scope>NUCLEOTIDE SEQUENCE</scope>
</reference>
<evidence type="ECO:0000313" key="3">
    <source>
        <dbReference type="EMBL" id="CAB4806979.1"/>
    </source>
</evidence>
<protein>
    <submittedName>
        <fullName evidence="2">Unannotated protein</fullName>
    </submittedName>
</protein>
<feature type="transmembrane region" description="Helical" evidence="1">
    <location>
        <begin position="12"/>
        <end position="33"/>
    </location>
</feature>
<proteinExistence type="predicted"/>
<evidence type="ECO:0000256" key="1">
    <source>
        <dbReference type="SAM" id="Phobius"/>
    </source>
</evidence>
<keyword evidence="1" id="KW-0812">Transmembrane</keyword>
<dbReference type="EMBL" id="CAEZWM010000128">
    <property type="protein sequence ID" value="CAB4661860.1"/>
    <property type="molecule type" value="Genomic_DNA"/>
</dbReference>